<reference evidence="2 3" key="1">
    <citation type="submission" date="2018-01" db="EMBL/GenBank/DDBJ databases">
        <title>Cryobacterium sp. nov., from glaciers in China.</title>
        <authorList>
            <person name="Liu Q."/>
            <person name="Xin Y.-H."/>
        </authorList>
    </citation>
    <scope>NUCLEOTIDE SEQUENCE [LARGE SCALE GENOMIC DNA]</scope>
    <source>
        <strain evidence="2 3">TMB1-8</strain>
    </source>
</reference>
<dbReference type="SUPFAM" id="SSF109709">
    <property type="entry name" value="KorB DNA-binding domain-like"/>
    <property type="match status" value="1"/>
</dbReference>
<protein>
    <submittedName>
        <fullName evidence="2">Chromosome partitioning protein</fullName>
    </submittedName>
</protein>
<dbReference type="GO" id="GO:0005694">
    <property type="term" value="C:chromosome"/>
    <property type="evidence" value="ECO:0007669"/>
    <property type="project" value="TreeGrafter"/>
</dbReference>
<gene>
    <name evidence="2" type="ORF">C3B59_09630</name>
</gene>
<sequence>MTITTVNVGTIEHIDPNLIVVEANVRTEAQFGREFVASIKANGVLTPILARRDDQGNIIVRAGQRRTLAAREAGLATIPAYIVAADETTVERIVQQMAKNDHREAVTDADRVAAFQQLAFEGLTPAVIAKRLGSKPATVKAGIAVAENVVAASAIVSHSLTLDQAAALIEFEGDDETVSVLIDIATTSPEQFAHAAQRARDDKRVATMKDDASADLIARGFEVLDRDRGSYETDYTSISYLTTADGESVTADHIANGEGRAAYVYAYSSSDTATVRYFLKDPKAAGFRKSTGSGATSGPMTDEQKDERKTLIANNKAWASAEVVRREWLAEFLSRKTLPKDATQAITAGLTVHHSMVGKAIQNGNVLAHTLLGMKRANYWDADKLAALVEKTPTKAQHVSLAIVLAGIEDSTSKETWRYPNTHNARYFEQLAAWGYVDRTTLLPSGDRRLMEACVECFECERLGRKFGHRSRAGHARRALLGSRRCRVGSGALCGTLSLRLLG</sequence>
<dbReference type="InterPro" id="IPR003115">
    <property type="entry name" value="ParB_N"/>
</dbReference>
<dbReference type="PANTHER" id="PTHR33375">
    <property type="entry name" value="CHROMOSOME-PARTITIONING PROTEIN PARB-RELATED"/>
    <property type="match status" value="1"/>
</dbReference>
<name>A0A2S3ZDV7_9MICO</name>
<feature type="domain" description="ParB-like N-terminal" evidence="1">
    <location>
        <begin position="12"/>
        <end position="101"/>
    </location>
</feature>
<evidence type="ECO:0000313" key="2">
    <source>
        <dbReference type="EMBL" id="POH64691.1"/>
    </source>
</evidence>
<dbReference type="Gene3D" id="1.10.10.730">
    <property type="entry name" value="KorB DNA-binding domain"/>
    <property type="match status" value="1"/>
</dbReference>
<dbReference type="SUPFAM" id="SSF110849">
    <property type="entry name" value="ParB/Sulfiredoxin"/>
    <property type="match status" value="1"/>
</dbReference>
<dbReference type="GO" id="GO:0007059">
    <property type="term" value="P:chromosome segregation"/>
    <property type="evidence" value="ECO:0007669"/>
    <property type="project" value="TreeGrafter"/>
</dbReference>
<evidence type="ECO:0000259" key="1">
    <source>
        <dbReference type="SMART" id="SM00470"/>
    </source>
</evidence>
<dbReference type="InterPro" id="IPR042075">
    <property type="entry name" value="KorB_DNA-db"/>
</dbReference>
<comment type="caution">
    <text evidence="2">The sequence shown here is derived from an EMBL/GenBank/DDBJ whole genome shotgun (WGS) entry which is preliminary data.</text>
</comment>
<dbReference type="Gene3D" id="3.90.1530.10">
    <property type="entry name" value="Conserved hypothetical protein from pyrococcus furiosus pfu- 392566-001, ParB domain"/>
    <property type="match status" value="1"/>
</dbReference>
<dbReference type="EMBL" id="PPXF01000045">
    <property type="protein sequence ID" value="POH64691.1"/>
    <property type="molecule type" value="Genomic_DNA"/>
</dbReference>
<dbReference type="OrthoDB" id="3846919at2"/>
<proteinExistence type="predicted"/>
<dbReference type="InterPro" id="IPR036086">
    <property type="entry name" value="ParB/Sulfiredoxin_sf"/>
</dbReference>
<dbReference type="AlphaFoldDB" id="A0A2S3ZDV7"/>
<dbReference type="SMART" id="SM00470">
    <property type="entry name" value="ParB"/>
    <property type="match status" value="1"/>
</dbReference>
<dbReference type="Proteomes" id="UP000237104">
    <property type="component" value="Unassembled WGS sequence"/>
</dbReference>
<organism evidence="2 3">
    <name type="scientific">Cryobacterium zongtaii</name>
    <dbReference type="NCBI Taxonomy" id="1259217"/>
    <lineage>
        <taxon>Bacteria</taxon>
        <taxon>Bacillati</taxon>
        <taxon>Actinomycetota</taxon>
        <taxon>Actinomycetes</taxon>
        <taxon>Micrococcales</taxon>
        <taxon>Microbacteriaceae</taxon>
        <taxon>Cryobacterium</taxon>
    </lineage>
</organism>
<dbReference type="Pfam" id="PF02195">
    <property type="entry name" value="ParB_N"/>
    <property type="match status" value="1"/>
</dbReference>
<dbReference type="PANTHER" id="PTHR33375:SF1">
    <property type="entry name" value="CHROMOSOME-PARTITIONING PROTEIN PARB-RELATED"/>
    <property type="match status" value="1"/>
</dbReference>
<dbReference type="RefSeq" id="WP_103431153.1">
    <property type="nucleotide sequence ID" value="NZ_PPXF01000045.1"/>
</dbReference>
<evidence type="ECO:0000313" key="3">
    <source>
        <dbReference type="Proteomes" id="UP000237104"/>
    </source>
</evidence>
<dbReference type="InterPro" id="IPR050336">
    <property type="entry name" value="Chromosome_partition/occlusion"/>
</dbReference>
<accession>A0A2S3ZDV7</accession>